<accession>A0ABR3SZE9</accession>
<dbReference type="EMBL" id="JAJVDC020000027">
    <property type="protein sequence ID" value="KAL1632693.1"/>
    <property type="molecule type" value="Genomic_DNA"/>
</dbReference>
<proteinExistence type="predicted"/>
<evidence type="ECO:0000313" key="2">
    <source>
        <dbReference type="Proteomes" id="UP001521116"/>
    </source>
</evidence>
<gene>
    <name evidence="1" type="ORF">SLS56_003390</name>
</gene>
<sequence>MSKLTLRREISLQSKETRLYKDGEKVLKTVVEKGVKRDKEFKVETFRYNDSRKTWEYKLILDGSAYSEDGKDWFQENDLDMA</sequence>
<evidence type="ECO:0000313" key="1">
    <source>
        <dbReference type="EMBL" id="KAL1632693.1"/>
    </source>
</evidence>
<name>A0ABR3SZE9_9PEZI</name>
<protein>
    <submittedName>
        <fullName evidence="1">Uncharacterized protein</fullName>
    </submittedName>
</protein>
<reference evidence="1 2" key="1">
    <citation type="submission" date="2024-02" db="EMBL/GenBank/DDBJ databases">
        <title>De novo assembly and annotation of 12 fungi associated with fruit tree decline syndrome in Ontario, Canada.</title>
        <authorList>
            <person name="Sulman M."/>
            <person name="Ellouze W."/>
            <person name="Ilyukhin E."/>
        </authorList>
    </citation>
    <scope>NUCLEOTIDE SEQUENCE [LARGE SCALE GENOMIC DNA]</scope>
    <source>
        <strain evidence="1 2">M1-105</strain>
    </source>
</reference>
<dbReference type="Proteomes" id="UP001521116">
    <property type="component" value="Unassembled WGS sequence"/>
</dbReference>
<organism evidence="1 2">
    <name type="scientific">Neofusicoccum ribis</name>
    <dbReference type="NCBI Taxonomy" id="45134"/>
    <lineage>
        <taxon>Eukaryota</taxon>
        <taxon>Fungi</taxon>
        <taxon>Dikarya</taxon>
        <taxon>Ascomycota</taxon>
        <taxon>Pezizomycotina</taxon>
        <taxon>Dothideomycetes</taxon>
        <taxon>Dothideomycetes incertae sedis</taxon>
        <taxon>Botryosphaeriales</taxon>
        <taxon>Botryosphaeriaceae</taxon>
        <taxon>Neofusicoccum</taxon>
    </lineage>
</organism>
<keyword evidence="2" id="KW-1185">Reference proteome</keyword>
<comment type="caution">
    <text evidence="1">The sequence shown here is derived from an EMBL/GenBank/DDBJ whole genome shotgun (WGS) entry which is preliminary data.</text>
</comment>